<dbReference type="STRING" id="714943.Mucpa_6100"/>
<dbReference type="InterPro" id="IPR035093">
    <property type="entry name" value="RelE/ParE_toxin_dom_sf"/>
</dbReference>
<dbReference type="OrthoDB" id="963196at2"/>
<dbReference type="HOGENOM" id="CLU_147162_8_3_10"/>
<gene>
    <name evidence="2" type="ORF">Mucpa_6100</name>
</gene>
<name>H1YDE9_9SPHI</name>
<dbReference type="eggNOG" id="COG3668">
    <property type="taxonomic scope" value="Bacteria"/>
</dbReference>
<proteinExistence type="predicted"/>
<organism evidence="2 3">
    <name type="scientific">Mucilaginibacter paludis DSM 18603</name>
    <dbReference type="NCBI Taxonomy" id="714943"/>
    <lineage>
        <taxon>Bacteria</taxon>
        <taxon>Pseudomonadati</taxon>
        <taxon>Bacteroidota</taxon>
        <taxon>Sphingobacteriia</taxon>
        <taxon>Sphingobacteriales</taxon>
        <taxon>Sphingobacteriaceae</taxon>
        <taxon>Mucilaginibacter</taxon>
    </lineage>
</organism>
<keyword evidence="3" id="KW-1185">Reference proteome</keyword>
<dbReference type="Proteomes" id="UP000002774">
    <property type="component" value="Chromosome"/>
</dbReference>
<keyword evidence="1" id="KW-1277">Toxin-antitoxin system</keyword>
<sequence length="98" mass="11737">MAKIIVWTKRANHSFNCVINYLENEWNEKVTKSFVIRTYKVIELLADNPEIGTIENYDRKIRGFLIIKHNILFYRVTDTEIILLNMYDTRSNPIKPKF</sequence>
<reference evidence="2" key="1">
    <citation type="submission" date="2011-09" db="EMBL/GenBank/DDBJ databases">
        <title>The permanent draft genome of Mucilaginibacter paludis DSM 18603.</title>
        <authorList>
            <consortium name="US DOE Joint Genome Institute (JGI-PGF)"/>
            <person name="Lucas S."/>
            <person name="Han J."/>
            <person name="Lapidus A."/>
            <person name="Bruce D."/>
            <person name="Goodwin L."/>
            <person name="Pitluck S."/>
            <person name="Peters L."/>
            <person name="Kyrpides N."/>
            <person name="Mavromatis K."/>
            <person name="Ivanova N."/>
            <person name="Mikhailova N."/>
            <person name="Held B."/>
            <person name="Detter J.C."/>
            <person name="Tapia R."/>
            <person name="Han C."/>
            <person name="Land M."/>
            <person name="Hauser L."/>
            <person name="Markowitz V."/>
            <person name="Cheng J.-F."/>
            <person name="Hugenholtz P."/>
            <person name="Woyke T."/>
            <person name="Wu D."/>
            <person name="Tindall B."/>
            <person name="Brambilla E."/>
            <person name="Klenk H.-P."/>
            <person name="Eisen J.A."/>
        </authorList>
    </citation>
    <scope>NUCLEOTIDE SEQUENCE [LARGE SCALE GENOMIC DNA]</scope>
    <source>
        <strain evidence="2">DSM 18603</strain>
    </source>
</reference>
<protein>
    <submittedName>
        <fullName evidence="2">Plasmid stabilization system</fullName>
    </submittedName>
</protein>
<evidence type="ECO:0000256" key="1">
    <source>
        <dbReference type="ARBA" id="ARBA00022649"/>
    </source>
</evidence>
<evidence type="ECO:0000313" key="2">
    <source>
        <dbReference type="EMBL" id="EHQ30158.1"/>
    </source>
</evidence>
<dbReference type="Pfam" id="PF05016">
    <property type="entry name" value="ParE_toxin"/>
    <property type="match status" value="1"/>
</dbReference>
<accession>H1YDE9</accession>
<evidence type="ECO:0000313" key="3">
    <source>
        <dbReference type="Proteomes" id="UP000002774"/>
    </source>
</evidence>
<dbReference type="InterPro" id="IPR007712">
    <property type="entry name" value="RelE/ParE_toxin"/>
</dbReference>
<dbReference type="RefSeq" id="WP_008511694.1">
    <property type="nucleotide sequence ID" value="NZ_CM001403.1"/>
</dbReference>
<dbReference type="Gene3D" id="3.30.2310.20">
    <property type="entry name" value="RelE-like"/>
    <property type="match status" value="1"/>
</dbReference>
<dbReference type="EMBL" id="CM001403">
    <property type="protein sequence ID" value="EHQ30158.1"/>
    <property type="molecule type" value="Genomic_DNA"/>
</dbReference>
<dbReference type="AlphaFoldDB" id="H1YDE9"/>